<dbReference type="GO" id="GO:0009099">
    <property type="term" value="P:L-valine biosynthetic process"/>
    <property type="evidence" value="ECO:0007669"/>
    <property type="project" value="UniProtKB-UniPathway"/>
</dbReference>
<dbReference type="InterPro" id="IPR011766">
    <property type="entry name" value="TPP_enzyme_TPP-bd"/>
</dbReference>
<dbReference type="InterPro" id="IPR012001">
    <property type="entry name" value="Thiamin_PyroP_enz_TPP-bd_dom"/>
</dbReference>
<keyword evidence="8" id="KW-0028">Amino-acid biosynthesis</keyword>
<evidence type="ECO:0000256" key="3">
    <source>
        <dbReference type="ARBA" id="ARBA00007812"/>
    </source>
</evidence>
<comment type="similarity">
    <text evidence="3 10">Belongs to the TPP enzyme family.</text>
</comment>
<dbReference type="NCBIfam" id="NF006122">
    <property type="entry name" value="PRK08266.1"/>
    <property type="match status" value="1"/>
</dbReference>
<dbReference type="GO" id="GO:0003984">
    <property type="term" value="F:acetolactate synthase activity"/>
    <property type="evidence" value="ECO:0007669"/>
    <property type="project" value="UniProtKB-EC"/>
</dbReference>
<dbReference type="EC" id="2.2.1.6" evidence="4"/>
<sequence>MTITAPSSHPITETRHPIATPRTTAEVLVDGLVAHGVDTVFGIPGVQTYPLFEALGNASDTIDLITPRHEQTCAYMALGYAQSTGRLGVCSVVPGPGILNASAGLLTAMGTSTPVLALTGEIPSDYLGRGFGHVHEMPDQLATLRGVTKHAELLLDPENAATVLAVSIRTALQGRPGPTAIATPWDVLPRQVRVDDVAPLEISRPAVDSRDIDAAAALIATARAPMILVGGGAREAGPQVRALAETCGAPVVAFRGGKGVVGDSSPYGFTCADGLARWPDTDLVIIVGSRAELLWFRWPTPDVDVPRVVIDIDPAVHTRLHPTVAITADARDATADLVDRLNAGGRQRVDRTTEFAAIKRRTRSEITEWLQPHADHLAAIRRAVPTDGYLVDEVSQMGFAACFGFPVGAPRHFITTGHQSTLGYGFPTALGVKAAHRDSVVVSVTGDGGFQFAIAELATAVQYRLGVVVVVFDNAAFGNVKADQIRRYGHAVGADLHNPDFAAVATAYGAQGVRAESPEELEAAITAAAGRDVPTVVVVPMPLSTEITPWRYLMRTTA</sequence>
<dbReference type="GO" id="GO:0000287">
    <property type="term" value="F:magnesium ion binding"/>
    <property type="evidence" value="ECO:0007669"/>
    <property type="project" value="InterPro"/>
</dbReference>
<name>A0A846WSV6_9ACTN</name>
<keyword evidence="5" id="KW-0285">Flavoprotein</keyword>
<dbReference type="CDD" id="cd07035">
    <property type="entry name" value="TPP_PYR_POX_like"/>
    <property type="match status" value="1"/>
</dbReference>
<dbReference type="PANTHER" id="PTHR18968:SF167">
    <property type="entry name" value="ACETOLACTATE SYNTHASE LARGE SUBUNIT ILVB2-RELATED"/>
    <property type="match status" value="1"/>
</dbReference>
<gene>
    <name evidence="14" type="ORF">HGA05_20820</name>
</gene>
<evidence type="ECO:0000256" key="10">
    <source>
        <dbReference type="RuleBase" id="RU362132"/>
    </source>
</evidence>
<dbReference type="EMBL" id="JAAXPC010000014">
    <property type="protein sequence ID" value="NKY04016.1"/>
    <property type="molecule type" value="Genomic_DNA"/>
</dbReference>
<comment type="pathway">
    <text evidence="1">Amino-acid biosynthesis; L-isoleucine biosynthesis; L-isoleucine from 2-oxobutanoate: step 1/4.</text>
</comment>
<dbReference type="PANTHER" id="PTHR18968">
    <property type="entry name" value="THIAMINE PYROPHOSPHATE ENZYMES"/>
    <property type="match status" value="1"/>
</dbReference>
<evidence type="ECO:0000256" key="1">
    <source>
        <dbReference type="ARBA" id="ARBA00004974"/>
    </source>
</evidence>
<dbReference type="CDD" id="cd00568">
    <property type="entry name" value="TPP_enzymes"/>
    <property type="match status" value="1"/>
</dbReference>
<keyword evidence="6" id="KW-0274">FAD</keyword>
<feature type="domain" description="Thiamine pyrophosphate enzyme central" evidence="11">
    <location>
        <begin position="212"/>
        <end position="335"/>
    </location>
</feature>
<evidence type="ECO:0000256" key="8">
    <source>
        <dbReference type="ARBA" id="ARBA00023304"/>
    </source>
</evidence>
<keyword evidence="8" id="KW-0100">Branched-chain amino acid biosynthesis</keyword>
<dbReference type="GO" id="GO:0009097">
    <property type="term" value="P:isoleucine biosynthetic process"/>
    <property type="evidence" value="ECO:0007669"/>
    <property type="project" value="UniProtKB-UniPathway"/>
</dbReference>
<evidence type="ECO:0000256" key="5">
    <source>
        <dbReference type="ARBA" id="ARBA00022630"/>
    </source>
</evidence>
<evidence type="ECO:0000259" key="11">
    <source>
        <dbReference type="Pfam" id="PF00205"/>
    </source>
</evidence>
<dbReference type="AlphaFoldDB" id="A0A846WSV6"/>
<dbReference type="GO" id="GO:0005948">
    <property type="term" value="C:acetolactate synthase complex"/>
    <property type="evidence" value="ECO:0007669"/>
    <property type="project" value="TreeGrafter"/>
</dbReference>
<evidence type="ECO:0000313" key="15">
    <source>
        <dbReference type="Proteomes" id="UP000563898"/>
    </source>
</evidence>
<accession>A0A846WSV6</accession>
<dbReference type="SUPFAM" id="SSF52467">
    <property type="entry name" value="DHS-like NAD/FAD-binding domain"/>
    <property type="match status" value="1"/>
</dbReference>
<dbReference type="Gene3D" id="3.40.50.970">
    <property type="match status" value="2"/>
</dbReference>
<dbReference type="Pfam" id="PF02775">
    <property type="entry name" value="TPP_enzyme_C"/>
    <property type="match status" value="1"/>
</dbReference>
<evidence type="ECO:0000259" key="12">
    <source>
        <dbReference type="Pfam" id="PF02775"/>
    </source>
</evidence>
<dbReference type="UniPathway" id="UPA00047">
    <property type="reaction ID" value="UER00055"/>
</dbReference>
<dbReference type="Proteomes" id="UP000563898">
    <property type="component" value="Unassembled WGS sequence"/>
</dbReference>
<comment type="pathway">
    <text evidence="2">Amino-acid biosynthesis; L-valine biosynthesis; L-valine from pyruvate: step 1/4.</text>
</comment>
<evidence type="ECO:0000313" key="14">
    <source>
        <dbReference type="EMBL" id="NKY04016.1"/>
    </source>
</evidence>
<dbReference type="Pfam" id="PF02776">
    <property type="entry name" value="TPP_enzyme_N"/>
    <property type="match status" value="1"/>
</dbReference>
<comment type="catalytic activity">
    <reaction evidence="9">
        <text>2 pyruvate + H(+) = (2S)-2-acetolactate + CO2</text>
        <dbReference type="Rhea" id="RHEA:25249"/>
        <dbReference type="ChEBI" id="CHEBI:15361"/>
        <dbReference type="ChEBI" id="CHEBI:15378"/>
        <dbReference type="ChEBI" id="CHEBI:16526"/>
        <dbReference type="ChEBI" id="CHEBI:58476"/>
        <dbReference type="EC" id="2.2.1.6"/>
    </reaction>
</comment>
<dbReference type="InterPro" id="IPR045229">
    <property type="entry name" value="TPP_enz"/>
</dbReference>
<evidence type="ECO:0000256" key="6">
    <source>
        <dbReference type="ARBA" id="ARBA00022827"/>
    </source>
</evidence>
<dbReference type="UniPathway" id="UPA00049">
    <property type="reaction ID" value="UER00059"/>
</dbReference>
<feature type="domain" description="Thiamine pyrophosphate enzyme TPP-binding" evidence="12">
    <location>
        <begin position="399"/>
        <end position="539"/>
    </location>
</feature>
<dbReference type="InterPro" id="IPR012000">
    <property type="entry name" value="Thiamin_PyroP_enz_cen_dom"/>
</dbReference>
<dbReference type="SUPFAM" id="SSF52518">
    <property type="entry name" value="Thiamin diphosphate-binding fold (THDP-binding)"/>
    <property type="match status" value="2"/>
</dbReference>
<dbReference type="Gene3D" id="3.40.50.1220">
    <property type="entry name" value="TPP-binding domain"/>
    <property type="match status" value="1"/>
</dbReference>
<protein>
    <recommendedName>
        <fullName evidence="4">acetolactate synthase</fullName>
        <ecNumber evidence="4">2.2.1.6</ecNumber>
    </recommendedName>
</protein>
<keyword evidence="7 10" id="KW-0786">Thiamine pyrophosphate</keyword>
<evidence type="ECO:0000256" key="2">
    <source>
        <dbReference type="ARBA" id="ARBA00005025"/>
    </source>
</evidence>
<evidence type="ECO:0000256" key="4">
    <source>
        <dbReference type="ARBA" id="ARBA00013145"/>
    </source>
</evidence>
<organism evidence="14 15">
    <name type="scientific">Gordonia polyisoprenivorans</name>
    <dbReference type="NCBI Taxonomy" id="84595"/>
    <lineage>
        <taxon>Bacteria</taxon>
        <taxon>Bacillati</taxon>
        <taxon>Actinomycetota</taxon>
        <taxon>Actinomycetes</taxon>
        <taxon>Mycobacteriales</taxon>
        <taxon>Gordoniaceae</taxon>
        <taxon>Gordonia</taxon>
    </lineage>
</organism>
<dbReference type="InterPro" id="IPR029035">
    <property type="entry name" value="DHS-like_NAD/FAD-binding_dom"/>
</dbReference>
<dbReference type="GO" id="GO:0030976">
    <property type="term" value="F:thiamine pyrophosphate binding"/>
    <property type="evidence" value="ECO:0007669"/>
    <property type="project" value="InterPro"/>
</dbReference>
<dbReference type="GO" id="GO:0050660">
    <property type="term" value="F:flavin adenine dinucleotide binding"/>
    <property type="evidence" value="ECO:0007669"/>
    <property type="project" value="TreeGrafter"/>
</dbReference>
<dbReference type="Pfam" id="PF00205">
    <property type="entry name" value="TPP_enzyme_M"/>
    <property type="match status" value="1"/>
</dbReference>
<dbReference type="RefSeq" id="WP_006372899.1">
    <property type="nucleotide sequence ID" value="NZ_JAAXPC010000014.1"/>
</dbReference>
<comment type="caution">
    <text evidence="14">The sequence shown here is derived from an EMBL/GenBank/DDBJ whole genome shotgun (WGS) entry which is preliminary data.</text>
</comment>
<evidence type="ECO:0000259" key="13">
    <source>
        <dbReference type="Pfam" id="PF02776"/>
    </source>
</evidence>
<evidence type="ECO:0000256" key="9">
    <source>
        <dbReference type="ARBA" id="ARBA00048670"/>
    </source>
</evidence>
<evidence type="ECO:0000256" key="7">
    <source>
        <dbReference type="ARBA" id="ARBA00023052"/>
    </source>
</evidence>
<proteinExistence type="inferred from homology"/>
<dbReference type="InterPro" id="IPR029061">
    <property type="entry name" value="THDP-binding"/>
</dbReference>
<feature type="domain" description="Thiamine pyrophosphate enzyme N-terminal TPP-binding" evidence="13">
    <location>
        <begin position="23"/>
        <end position="141"/>
    </location>
</feature>
<reference evidence="14 15" key="1">
    <citation type="submission" date="2020-04" db="EMBL/GenBank/DDBJ databases">
        <title>MicrobeNet Type strains.</title>
        <authorList>
            <person name="Nicholson A.C."/>
        </authorList>
    </citation>
    <scope>NUCLEOTIDE SEQUENCE [LARGE SCALE GENOMIC DNA]</scope>
    <source>
        <strain evidence="14 15">ATCC BAA-14</strain>
    </source>
</reference>